<feature type="transmembrane region" description="Helical" evidence="6">
    <location>
        <begin position="313"/>
        <end position="330"/>
    </location>
</feature>
<dbReference type="EMBL" id="JAADYS010000130">
    <property type="protein sequence ID" value="KAF4472085.1"/>
    <property type="molecule type" value="Genomic_DNA"/>
</dbReference>
<feature type="transmembrane region" description="Helical" evidence="6">
    <location>
        <begin position="33"/>
        <end position="55"/>
    </location>
</feature>
<keyword evidence="9" id="KW-1185">Reference proteome</keyword>
<protein>
    <submittedName>
        <fullName evidence="8">Sugar transporter</fullName>
    </submittedName>
</protein>
<evidence type="ECO:0000313" key="9">
    <source>
        <dbReference type="Proteomes" id="UP000554235"/>
    </source>
</evidence>
<dbReference type="SUPFAM" id="SSF103473">
    <property type="entry name" value="MFS general substrate transporter"/>
    <property type="match status" value="1"/>
</dbReference>
<feature type="transmembrane region" description="Helical" evidence="6">
    <location>
        <begin position="186"/>
        <end position="207"/>
    </location>
</feature>
<evidence type="ECO:0000256" key="3">
    <source>
        <dbReference type="ARBA" id="ARBA00022692"/>
    </source>
</evidence>
<dbReference type="InterPro" id="IPR036259">
    <property type="entry name" value="MFS_trans_sf"/>
</dbReference>
<dbReference type="OrthoDB" id="6612291at2759"/>
<comment type="subcellular location">
    <subcellularLocation>
        <location evidence="1">Membrane</location>
        <topology evidence="1">Multi-pass membrane protein</topology>
    </subcellularLocation>
</comment>
<keyword evidence="5 6" id="KW-0472">Membrane</keyword>
<organism evidence="8 9">
    <name type="scientific">Fusarium albosuccineum</name>
    <dbReference type="NCBI Taxonomy" id="1237068"/>
    <lineage>
        <taxon>Eukaryota</taxon>
        <taxon>Fungi</taxon>
        <taxon>Dikarya</taxon>
        <taxon>Ascomycota</taxon>
        <taxon>Pezizomycotina</taxon>
        <taxon>Sordariomycetes</taxon>
        <taxon>Hypocreomycetidae</taxon>
        <taxon>Hypocreales</taxon>
        <taxon>Nectriaceae</taxon>
        <taxon>Fusarium</taxon>
        <taxon>Fusarium decemcellulare species complex</taxon>
    </lineage>
</organism>
<sequence>MAARVLNYVYVGMELAVVPAYQSEIVPAPVRGLIVGTYQFSLILGGLVINCVCLGTSKIPDNRSWRIPIGLFYLIPTIIAVGIWFLPESPRWLLQQGRANEARANLVKFRSGAFTDEDIDHEFRETQLQLETETEKGHFWEIFQRKNLKRTLLVVGINFFQQATGQQFASQFGAIYAKQLGTVNPFVFSLIIAAINATAIFISLLTNDKVGRRVPLLLSSITMCVGLMAMGGLGTPDTITNSLKIAIVSMLCLMNFGFSIGLAPLCYVVATEIPALTLRDATLRLGFCVNVLFNFVSNFILPYCLDAISSKTGFVFGSVSFLAVLFIFCIPECKGKTLEQIDRMFQEGVPLRQFGSYQAGDLARITSKKDDVECAEFDLRKD</sequence>
<reference evidence="8 9" key="1">
    <citation type="submission" date="2020-01" db="EMBL/GenBank/DDBJ databases">
        <title>Identification and distribution of gene clusters putatively required for synthesis of sphingolipid metabolism inhibitors in phylogenetically diverse species of the filamentous fungus Fusarium.</title>
        <authorList>
            <person name="Kim H.-S."/>
            <person name="Busman M."/>
            <person name="Brown D.W."/>
            <person name="Divon H."/>
            <person name="Uhlig S."/>
            <person name="Proctor R.H."/>
        </authorList>
    </citation>
    <scope>NUCLEOTIDE SEQUENCE [LARGE SCALE GENOMIC DNA]</scope>
    <source>
        <strain evidence="8 9">NRRL 20459</strain>
    </source>
</reference>
<evidence type="ECO:0000256" key="4">
    <source>
        <dbReference type="ARBA" id="ARBA00022989"/>
    </source>
</evidence>
<accession>A0A8H4LNT5</accession>
<feature type="domain" description="Major facilitator superfamily (MFS) profile" evidence="7">
    <location>
        <begin position="1"/>
        <end position="335"/>
    </location>
</feature>
<keyword evidence="8" id="KW-0813">Transport</keyword>
<feature type="transmembrane region" description="Helical" evidence="6">
    <location>
        <begin position="245"/>
        <end position="270"/>
    </location>
</feature>
<keyword evidence="8" id="KW-0762">Sugar transport</keyword>
<dbReference type="InterPro" id="IPR020846">
    <property type="entry name" value="MFS_dom"/>
</dbReference>
<feature type="transmembrane region" description="Helical" evidence="6">
    <location>
        <begin position="214"/>
        <end position="233"/>
    </location>
</feature>
<gene>
    <name evidence="8" type="ORF">FALBO_997</name>
</gene>
<proteinExistence type="inferred from homology"/>
<name>A0A8H4LNT5_9HYPO</name>
<keyword evidence="3 6" id="KW-0812">Transmembrane</keyword>
<dbReference type="PANTHER" id="PTHR48022">
    <property type="entry name" value="PLASTIDIC GLUCOSE TRANSPORTER 4"/>
    <property type="match status" value="1"/>
</dbReference>
<evidence type="ECO:0000256" key="1">
    <source>
        <dbReference type="ARBA" id="ARBA00004141"/>
    </source>
</evidence>
<dbReference type="GO" id="GO:0016020">
    <property type="term" value="C:membrane"/>
    <property type="evidence" value="ECO:0007669"/>
    <property type="project" value="UniProtKB-SubCell"/>
</dbReference>
<evidence type="ECO:0000256" key="2">
    <source>
        <dbReference type="ARBA" id="ARBA00010992"/>
    </source>
</evidence>
<dbReference type="AlphaFoldDB" id="A0A8H4LNT5"/>
<evidence type="ECO:0000313" key="8">
    <source>
        <dbReference type="EMBL" id="KAF4472085.1"/>
    </source>
</evidence>
<evidence type="ECO:0000259" key="7">
    <source>
        <dbReference type="PROSITE" id="PS50850"/>
    </source>
</evidence>
<feature type="transmembrane region" description="Helical" evidence="6">
    <location>
        <begin position="67"/>
        <end position="86"/>
    </location>
</feature>
<feature type="transmembrane region" description="Helical" evidence="6">
    <location>
        <begin position="282"/>
        <end position="301"/>
    </location>
</feature>
<evidence type="ECO:0000256" key="5">
    <source>
        <dbReference type="ARBA" id="ARBA00023136"/>
    </source>
</evidence>
<dbReference type="InterPro" id="IPR005828">
    <property type="entry name" value="MFS_sugar_transport-like"/>
</dbReference>
<dbReference type="GO" id="GO:0005351">
    <property type="term" value="F:carbohydrate:proton symporter activity"/>
    <property type="evidence" value="ECO:0007669"/>
    <property type="project" value="TreeGrafter"/>
</dbReference>
<dbReference type="Proteomes" id="UP000554235">
    <property type="component" value="Unassembled WGS sequence"/>
</dbReference>
<comment type="similarity">
    <text evidence="2">Belongs to the major facilitator superfamily. Sugar transporter (TC 2.A.1.1) family.</text>
</comment>
<dbReference type="Gene3D" id="1.20.1250.20">
    <property type="entry name" value="MFS general substrate transporter like domains"/>
    <property type="match status" value="1"/>
</dbReference>
<comment type="caution">
    <text evidence="8">The sequence shown here is derived from an EMBL/GenBank/DDBJ whole genome shotgun (WGS) entry which is preliminary data.</text>
</comment>
<dbReference type="InterPro" id="IPR050360">
    <property type="entry name" value="MFS_Sugar_Transporters"/>
</dbReference>
<evidence type="ECO:0000256" key="6">
    <source>
        <dbReference type="SAM" id="Phobius"/>
    </source>
</evidence>
<keyword evidence="4 6" id="KW-1133">Transmembrane helix</keyword>
<dbReference type="Pfam" id="PF00083">
    <property type="entry name" value="Sugar_tr"/>
    <property type="match status" value="1"/>
</dbReference>
<dbReference type="PANTHER" id="PTHR48022:SF10">
    <property type="entry name" value="MAJOR FACILITATOR SUPERFAMILY (MFS) PROFILE DOMAIN-CONTAINING PROTEIN"/>
    <property type="match status" value="1"/>
</dbReference>
<dbReference type="PROSITE" id="PS50850">
    <property type="entry name" value="MFS"/>
    <property type="match status" value="1"/>
</dbReference>